<protein>
    <recommendedName>
        <fullName evidence="3">Lipoprotein</fullName>
    </recommendedName>
</protein>
<comment type="caution">
    <text evidence="1">The sequence shown here is derived from an EMBL/GenBank/DDBJ whole genome shotgun (WGS) entry which is preliminary data.</text>
</comment>
<name>A0A497XLP7_9AQUI</name>
<reference evidence="1 2" key="1">
    <citation type="submission" date="2018-10" db="EMBL/GenBank/DDBJ databases">
        <title>Genomic Encyclopedia of Archaeal and Bacterial Type Strains, Phase II (KMG-II): from individual species to whole genera.</title>
        <authorList>
            <person name="Goeker M."/>
        </authorList>
    </citation>
    <scope>NUCLEOTIDE SEQUENCE [LARGE SCALE GENOMIC DNA]</scope>
    <source>
        <strain evidence="1 2">DSM 16510</strain>
    </source>
</reference>
<dbReference type="PROSITE" id="PS51257">
    <property type="entry name" value="PROKAR_LIPOPROTEIN"/>
    <property type="match status" value="1"/>
</dbReference>
<dbReference type="EMBL" id="RCCJ01000001">
    <property type="protein sequence ID" value="RLJ69796.1"/>
    <property type="molecule type" value="Genomic_DNA"/>
</dbReference>
<proteinExistence type="predicted"/>
<keyword evidence="2" id="KW-1185">Reference proteome</keyword>
<sequence>MRYTLSLFLSLILLFSCAPKVERECTYDKQAIDTYRDRRIPQDFRIYGLLKYGPVKLPMMLAKFEDYYTVRVAKAKGITLEGDRLCLESKCYILPAPPENLVFGKLLTGKEYSFCREGLLYFRERGKLYERLVVFRNNKPLELAIIHLKSNESVKVLFGPEDNKGYFKELRFILNQKEIELTIEEVEI</sequence>
<dbReference type="OrthoDB" id="13930at2"/>
<evidence type="ECO:0000313" key="2">
    <source>
        <dbReference type="Proteomes" id="UP000267841"/>
    </source>
</evidence>
<dbReference type="RefSeq" id="WP_121008643.1">
    <property type="nucleotide sequence ID" value="NZ_RCCJ01000001.1"/>
</dbReference>
<organism evidence="1 2">
    <name type="scientific">Hydrogenivirga caldilitoris</name>
    <dbReference type="NCBI Taxonomy" id="246264"/>
    <lineage>
        <taxon>Bacteria</taxon>
        <taxon>Pseudomonadati</taxon>
        <taxon>Aquificota</taxon>
        <taxon>Aquificia</taxon>
        <taxon>Aquificales</taxon>
        <taxon>Aquificaceae</taxon>
        <taxon>Hydrogenivirga</taxon>
    </lineage>
</organism>
<dbReference type="AlphaFoldDB" id="A0A497XLP7"/>
<dbReference type="Proteomes" id="UP000267841">
    <property type="component" value="Unassembled WGS sequence"/>
</dbReference>
<gene>
    <name evidence="1" type="ORF">BCF55_0052</name>
</gene>
<evidence type="ECO:0008006" key="3">
    <source>
        <dbReference type="Google" id="ProtNLM"/>
    </source>
</evidence>
<accession>A0A497XLP7</accession>
<evidence type="ECO:0000313" key="1">
    <source>
        <dbReference type="EMBL" id="RLJ69796.1"/>
    </source>
</evidence>